<keyword evidence="4 6" id="KW-1133">Transmembrane helix</keyword>
<feature type="transmembrane region" description="Helical" evidence="6">
    <location>
        <begin position="6"/>
        <end position="30"/>
    </location>
</feature>
<feature type="transmembrane region" description="Helical" evidence="6">
    <location>
        <begin position="70"/>
        <end position="89"/>
    </location>
</feature>
<evidence type="ECO:0000256" key="3">
    <source>
        <dbReference type="ARBA" id="ARBA00022692"/>
    </source>
</evidence>
<dbReference type="EMBL" id="JACTVA010000001">
    <property type="protein sequence ID" value="MBC9205397.1"/>
    <property type="molecule type" value="Genomic_DNA"/>
</dbReference>
<name>A0ABR7RFT3_9PROT</name>
<accession>A0ABR7RFT3</accession>
<keyword evidence="3 6" id="KW-0812">Transmembrane</keyword>
<dbReference type="PANTHER" id="PTHR30086:SF20">
    <property type="entry name" value="ARGININE EXPORTER PROTEIN ARGO-RELATED"/>
    <property type="match status" value="1"/>
</dbReference>
<evidence type="ECO:0000313" key="7">
    <source>
        <dbReference type="EMBL" id="MBC9205397.1"/>
    </source>
</evidence>
<dbReference type="PANTHER" id="PTHR30086">
    <property type="entry name" value="ARGININE EXPORTER PROTEIN ARGO"/>
    <property type="match status" value="1"/>
</dbReference>
<sequence>MSATLTALMIGIGVGLTVAAPIGPAAMLCIERTLSAGVTRGIATGCGVATVHLVYGALAVAGSIGLAQAWLQTALVPFASGLILLWFAARVLRRTTVMAVGSGVPPTLVSSYCGAVGFGFLNPTTPVLFAAMAPTLIGQGPATLAPALITGVFVGSLAWWCVLSGGISLLRSRMTSRALGLLNKGAGMALAGLAVAMLVRAWNG</sequence>
<feature type="transmembrane region" description="Helical" evidence="6">
    <location>
        <begin position="109"/>
        <end position="132"/>
    </location>
</feature>
<organism evidence="7 8">
    <name type="scientific">Teichococcus aerophilus</name>
    <dbReference type="NCBI Taxonomy" id="1224513"/>
    <lineage>
        <taxon>Bacteria</taxon>
        <taxon>Pseudomonadati</taxon>
        <taxon>Pseudomonadota</taxon>
        <taxon>Alphaproteobacteria</taxon>
        <taxon>Acetobacterales</taxon>
        <taxon>Roseomonadaceae</taxon>
        <taxon>Roseomonas</taxon>
    </lineage>
</organism>
<feature type="transmembrane region" description="Helical" evidence="6">
    <location>
        <begin position="144"/>
        <end position="169"/>
    </location>
</feature>
<reference evidence="7 8" key="1">
    <citation type="journal article" date="2013" name="Int. J. Syst. Evol. Microbiol.">
        <title>Roseomonas aerophila sp. nov., isolated from air.</title>
        <authorList>
            <person name="Kim S.J."/>
            <person name="Weon H.Y."/>
            <person name="Ahn J.H."/>
            <person name="Hong S.B."/>
            <person name="Seok S.J."/>
            <person name="Whang K.S."/>
            <person name="Kwon S.W."/>
        </authorList>
    </citation>
    <scope>NUCLEOTIDE SEQUENCE [LARGE SCALE GENOMIC DNA]</scope>
    <source>
        <strain evidence="7 8">NBRC 108923</strain>
    </source>
</reference>
<protein>
    <submittedName>
        <fullName evidence="7">LysE family transporter</fullName>
    </submittedName>
</protein>
<dbReference type="RefSeq" id="WP_187782568.1">
    <property type="nucleotide sequence ID" value="NZ_JACTVA010000001.1"/>
</dbReference>
<evidence type="ECO:0000256" key="6">
    <source>
        <dbReference type="SAM" id="Phobius"/>
    </source>
</evidence>
<proteinExistence type="predicted"/>
<comment type="subcellular location">
    <subcellularLocation>
        <location evidence="1">Cell membrane</location>
        <topology evidence="1">Multi-pass membrane protein</topology>
    </subcellularLocation>
</comment>
<keyword evidence="8" id="KW-1185">Reference proteome</keyword>
<evidence type="ECO:0000313" key="8">
    <source>
        <dbReference type="Proteomes" id="UP000626026"/>
    </source>
</evidence>
<comment type="caution">
    <text evidence="7">The sequence shown here is derived from an EMBL/GenBank/DDBJ whole genome shotgun (WGS) entry which is preliminary data.</text>
</comment>
<dbReference type="InterPro" id="IPR001123">
    <property type="entry name" value="LeuE-type"/>
</dbReference>
<evidence type="ECO:0000256" key="5">
    <source>
        <dbReference type="ARBA" id="ARBA00023136"/>
    </source>
</evidence>
<evidence type="ECO:0000256" key="4">
    <source>
        <dbReference type="ARBA" id="ARBA00022989"/>
    </source>
</evidence>
<feature type="transmembrane region" description="Helical" evidence="6">
    <location>
        <begin position="181"/>
        <end position="202"/>
    </location>
</feature>
<keyword evidence="2" id="KW-1003">Cell membrane</keyword>
<gene>
    <name evidence="7" type="ORF">IBL26_01010</name>
</gene>
<dbReference type="Pfam" id="PF01810">
    <property type="entry name" value="LysE"/>
    <property type="match status" value="1"/>
</dbReference>
<evidence type="ECO:0000256" key="1">
    <source>
        <dbReference type="ARBA" id="ARBA00004651"/>
    </source>
</evidence>
<dbReference type="Proteomes" id="UP000626026">
    <property type="component" value="Unassembled WGS sequence"/>
</dbReference>
<keyword evidence="5 6" id="KW-0472">Membrane</keyword>
<evidence type="ECO:0000256" key="2">
    <source>
        <dbReference type="ARBA" id="ARBA00022475"/>
    </source>
</evidence>
<feature type="transmembrane region" description="Helical" evidence="6">
    <location>
        <begin position="42"/>
        <end position="64"/>
    </location>
</feature>